<evidence type="ECO:0000313" key="4">
    <source>
        <dbReference type="Proteomes" id="UP000029493"/>
    </source>
</evidence>
<dbReference type="Proteomes" id="UP000029493">
    <property type="component" value="Chromosome"/>
</dbReference>
<dbReference type="InterPro" id="IPR032623">
    <property type="entry name" value="FecR_N"/>
</dbReference>
<dbReference type="AlphaFoldDB" id="A0A089WLW6"/>
<dbReference type="OrthoDB" id="1099576at2"/>
<organism evidence="3 4">
    <name type="scientific">Pseudomonas cremoricolorata</name>
    <dbReference type="NCBI Taxonomy" id="157783"/>
    <lineage>
        <taxon>Bacteria</taxon>
        <taxon>Pseudomonadati</taxon>
        <taxon>Pseudomonadota</taxon>
        <taxon>Gammaproteobacteria</taxon>
        <taxon>Pseudomonadales</taxon>
        <taxon>Pseudomonadaceae</taxon>
        <taxon>Pseudomonas</taxon>
    </lineage>
</organism>
<evidence type="ECO:0000259" key="2">
    <source>
        <dbReference type="Pfam" id="PF16220"/>
    </source>
</evidence>
<protein>
    <submittedName>
        <fullName evidence="3">Iron dicitrate transport regulator FecR</fullName>
    </submittedName>
</protein>
<accession>A0A089WLW6</accession>
<dbReference type="PANTHER" id="PTHR30273:SF2">
    <property type="entry name" value="PROTEIN FECR"/>
    <property type="match status" value="1"/>
</dbReference>
<dbReference type="KEGG" id="psw:LK03_02150"/>
<keyword evidence="4" id="KW-1185">Reference proteome</keyword>
<evidence type="ECO:0000313" key="3">
    <source>
        <dbReference type="EMBL" id="AIR88119.1"/>
    </source>
</evidence>
<dbReference type="InterPro" id="IPR012373">
    <property type="entry name" value="Ferrdict_sens_TM"/>
</dbReference>
<reference evidence="3 4" key="1">
    <citation type="submission" date="2014-09" db="EMBL/GenBank/DDBJ databases">
        <authorList>
            <person name="Chan K.-G."/>
        </authorList>
    </citation>
    <scope>NUCLEOTIDE SEQUENCE [LARGE SCALE GENOMIC DNA]</scope>
    <source>
        <strain evidence="3 4">ND07</strain>
    </source>
</reference>
<gene>
    <name evidence="3" type="ORF">LK03_02150</name>
</gene>
<feature type="domain" description="FecR N-terminal" evidence="2">
    <location>
        <begin position="11"/>
        <end position="50"/>
    </location>
</feature>
<dbReference type="InterPro" id="IPR006860">
    <property type="entry name" value="FecR"/>
</dbReference>
<dbReference type="PANTHER" id="PTHR30273">
    <property type="entry name" value="PERIPLASMIC SIGNAL SENSOR AND SIGMA FACTOR ACTIVATOR FECR-RELATED"/>
    <property type="match status" value="1"/>
</dbReference>
<dbReference type="RefSeq" id="WP_038410872.1">
    <property type="nucleotide sequence ID" value="NZ_CP009455.1"/>
</dbReference>
<dbReference type="STRING" id="157783.LK03_02150"/>
<evidence type="ECO:0000259" key="1">
    <source>
        <dbReference type="Pfam" id="PF04773"/>
    </source>
</evidence>
<dbReference type="Pfam" id="PF16220">
    <property type="entry name" value="DUF4880"/>
    <property type="match status" value="1"/>
</dbReference>
<feature type="domain" description="FecR protein" evidence="1">
    <location>
        <begin position="108"/>
        <end position="195"/>
    </location>
</feature>
<dbReference type="PIRSF" id="PIRSF018266">
    <property type="entry name" value="FecR"/>
    <property type="match status" value="1"/>
</dbReference>
<dbReference type="Gene3D" id="2.60.120.1440">
    <property type="match status" value="1"/>
</dbReference>
<proteinExistence type="predicted"/>
<sequence>MPEAINDAVLREAANWLVQLDGSSDAQLQARFHAWLSQSPAHAAAAARLQGQLGALYTLPAHAARNALRQAPRTPRPGRVKALALALALLPAAWFATNSYQQGYLFADLSTRSGHWLERELDDGSQLYLDGDSAVDVKFDGGERRVQLLRGEVLVEVAKDPRPLRVVTPHGSVRALGTRFTVERQDDATLVTMLESTTAIDSGGRTLQLTANQRIRLSPEGPGTVEPVQAQPLEHAWHAHQLLAVDQPLNEVLTRLARHYPGVLLADRAALLDLRVTVMLPLDDPRQALRLLQRTLPIEVSQYTPWITRVSLKSAAVGK</sequence>
<name>A0A089WLW6_9PSED</name>
<dbReference type="EMBL" id="CP009455">
    <property type="protein sequence ID" value="AIR88119.1"/>
    <property type="molecule type" value="Genomic_DNA"/>
</dbReference>
<dbReference type="eggNOG" id="COG3712">
    <property type="taxonomic scope" value="Bacteria"/>
</dbReference>
<dbReference type="Pfam" id="PF04773">
    <property type="entry name" value="FecR"/>
    <property type="match status" value="1"/>
</dbReference>
<dbReference type="GO" id="GO:0016989">
    <property type="term" value="F:sigma factor antagonist activity"/>
    <property type="evidence" value="ECO:0007669"/>
    <property type="project" value="TreeGrafter"/>
</dbReference>